<dbReference type="InterPro" id="IPR002731">
    <property type="entry name" value="ATPase_BadF"/>
</dbReference>
<accession>A0A5S5AR24</accession>
<evidence type="ECO:0000313" key="6">
    <source>
        <dbReference type="EMBL" id="TYP53758.1"/>
    </source>
</evidence>
<dbReference type="InterPro" id="IPR043129">
    <property type="entry name" value="ATPase_NBD"/>
</dbReference>
<dbReference type="PANTHER" id="PTHR32329:SF2">
    <property type="entry name" value="BIFUNCTIONAL PROTEIN [INCLUDES 2-HYDROXYACYL-COA DEHYDRATASE (N-TER) AND ITS ACTIVATOR DOMAIN (C_TERM)"/>
    <property type="match status" value="1"/>
</dbReference>
<dbReference type="GO" id="GO:0046872">
    <property type="term" value="F:metal ion binding"/>
    <property type="evidence" value="ECO:0007669"/>
    <property type="project" value="UniProtKB-KW"/>
</dbReference>
<comment type="cofactor">
    <cofactor evidence="1">
        <name>[4Fe-4S] cluster</name>
        <dbReference type="ChEBI" id="CHEBI:49883"/>
    </cofactor>
</comment>
<dbReference type="Pfam" id="PF06050">
    <property type="entry name" value="HGD-D"/>
    <property type="match status" value="2"/>
</dbReference>
<dbReference type="InterPro" id="IPR051805">
    <property type="entry name" value="Dehydratase_Activator_Redct"/>
</dbReference>
<dbReference type="PANTHER" id="PTHR32329">
    <property type="entry name" value="BIFUNCTIONAL PROTEIN [INCLUDES 2-HYDROXYACYL-COA DEHYDRATASE (N-TER) AND ITS ACTIVATOR DOMAIN (C_TERM)-RELATED"/>
    <property type="match status" value="1"/>
</dbReference>
<dbReference type="Gene3D" id="3.40.50.11890">
    <property type="match status" value="1"/>
</dbReference>
<dbReference type="Pfam" id="PF01869">
    <property type="entry name" value="BcrAD_BadFG"/>
    <property type="match status" value="1"/>
</dbReference>
<proteinExistence type="predicted"/>
<dbReference type="EMBL" id="VNHO01000014">
    <property type="protein sequence ID" value="TYP53758.1"/>
    <property type="molecule type" value="Genomic_DNA"/>
</dbReference>
<dbReference type="AlphaFoldDB" id="A0A5S5AR24"/>
<organism evidence="6 7">
    <name type="scientific">Thermosediminibacter litoriperuensis</name>
    <dbReference type="NCBI Taxonomy" id="291989"/>
    <lineage>
        <taxon>Bacteria</taxon>
        <taxon>Bacillati</taxon>
        <taxon>Bacillota</taxon>
        <taxon>Clostridia</taxon>
        <taxon>Thermosediminibacterales</taxon>
        <taxon>Thermosediminibacteraceae</taxon>
        <taxon>Thermosediminibacter</taxon>
    </lineage>
</organism>
<dbReference type="SUPFAM" id="SSF53067">
    <property type="entry name" value="Actin-like ATPase domain"/>
    <property type="match status" value="1"/>
</dbReference>
<dbReference type="Proteomes" id="UP000322294">
    <property type="component" value="Unassembled WGS sequence"/>
</dbReference>
<dbReference type="InterPro" id="IPR008275">
    <property type="entry name" value="CoA_E_activase_dom"/>
</dbReference>
<dbReference type="CDD" id="cd24036">
    <property type="entry name" value="ASKHA_NBD_BcrAD_BadFG_HgdC_HadI"/>
    <property type="match status" value="1"/>
</dbReference>
<keyword evidence="4" id="KW-0411">Iron-sulfur</keyword>
<dbReference type="RefSeq" id="WP_148867233.1">
    <property type="nucleotide sequence ID" value="NZ_VNHO01000014.1"/>
</dbReference>
<dbReference type="GO" id="GO:0051536">
    <property type="term" value="F:iron-sulfur cluster binding"/>
    <property type="evidence" value="ECO:0007669"/>
    <property type="project" value="UniProtKB-KW"/>
</dbReference>
<dbReference type="Gene3D" id="3.40.50.11900">
    <property type="match status" value="1"/>
</dbReference>
<sequence length="542" mass="60033">MIAYVCKYTPVEIIEAFGEEPVRLDSGCKSYERAEALIHSNMCSFVKGVLENIVENNIEEAVLTSCCDSIRRLYDVLKDRIKFIHILDLPRKKDSLAVDLFYNEIAEFIEAYKAFKNRSFAEEDLLKILEGKSFKKKKESSGSIAILGARLKDDVVEKIKNSCTVNIINFTCTGEERLFNIGAKNNLLKSYAESLLNLTPCMRMAEDRSKLINKEFKGIIYNTIKFCDFYSYEYAELKNKVDIPLLKIETDYTDSNSGQILTRVDAFFESTGIKKIEKKEALKGYFAGIDSGSTSTNAVIIDENKNIISYSIIPTGPRAVESAFKAFEIALCNAGLKEKDITSTVATGYGRVSIPFADRIVTEITCHGKGAFFIDNAIRTVIDIGGQDSKVIRLDDSGNVIDFVMNDKCSAGTGRFLEVMARTLGVSIDEMAKVRKEVKENITITSMCTVFAESEVISLIAQNKDQRDIIYALNKAVASKAVSLVDRIGRKGKYMMTGGVAKNQGVVHAIESRLGEKLVIPFEPQIIGALGAALISLEGKLG</sequence>
<dbReference type="NCBIfam" id="TIGR00241">
    <property type="entry name" value="CoA_E_activ"/>
    <property type="match status" value="1"/>
</dbReference>
<keyword evidence="3" id="KW-0408">Iron</keyword>
<dbReference type="Gene3D" id="3.30.420.40">
    <property type="match status" value="2"/>
</dbReference>
<evidence type="ECO:0000259" key="5">
    <source>
        <dbReference type="Pfam" id="PF01869"/>
    </source>
</evidence>
<dbReference type="OrthoDB" id="9778513at2"/>
<evidence type="ECO:0000256" key="1">
    <source>
        <dbReference type="ARBA" id="ARBA00001966"/>
    </source>
</evidence>
<evidence type="ECO:0000313" key="7">
    <source>
        <dbReference type="Proteomes" id="UP000322294"/>
    </source>
</evidence>
<keyword evidence="7" id="KW-1185">Reference proteome</keyword>
<gene>
    <name evidence="6" type="ORF">LZ11_01480</name>
</gene>
<comment type="caution">
    <text evidence="6">The sequence shown here is derived from an EMBL/GenBank/DDBJ whole genome shotgun (WGS) entry which is preliminary data.</text>
</comment>
<evidence type="ECO:0000256" key="3">
    <source>
        <dbReference type="ARBA" id="ARBA00023004"/>
    </source>
</evidence>
<keyword evidence="2" id="KW-0479">Metal-binding</keyword>
<dbReference type="InterPro" id="IPR010327">
    <property type="entry name" value="FldB/FldC_alpha/beta"/>
</dbReference>
<evidence type="ECO:0000256" key="4">
    <source>
        <dbReference type="ARBA" id="ARBA00023014"/>
    </source>
</evidence>
<reference evidence="6 7" key="1">
    <citation type="submission" date="2019-07" db="EMBL/GenBank/DDBJ databases">
        <title>Genomic Encyclopedia of Type Strains, Phase I: the one thousand microbial genomes (KMG-I) project.</title>
        <authorList>
            <person name="Kyrpides N."/>
        </authorList>
    </citation>
    <scope>NUCLEOTIDE SEQUENCE [LARGE SCALE GENOMIC DNA]</scope>
    <source>
        <strain evidence="6 7">DSM 16647</strain>
    </source>
</reference>
<feature type="domain" description="ATPase BadF/BadG/BcrA/BcrD type" evidence="5">
    <location>
        <begin position="288"/>
        <end position="535"/>
    </location>
</feature>
<evidence type="ECO:0000256" key="2">
    <source>
        <dbReference type="ARBA" id="ARBA00022723"/>
    </source>
</evidence>
<name>A0A5S5AR24_9FIRM</name>
<protein>
    <submittedName>
        <fullName evidence="6">Putative CoA-substrate-specific enzyme activase</fullName>
    </submittedName>
</protein>